<evidence type="ECO:0000313" key="1">
    <source>
        <dbReference type="EMBL" id="KKM23519.1"/>
    </source>
</evidence>
<dbReference type="AlphaFoldDB" id="A0A0F9IU59"/>
<sequence length="132" mass="14732">MHYHYIEDSNGDLVDLIPYCSDTCHRLDQGDSYQGWNGCHESQSSERCTYCDDPIRGIEDGLMMGDSRYEGDLNTIKAAIADNGNVVVVSESNGRWTVEIGYDDKRCHGIAEWGAGSSLDEAWRYAAGAWLQ</sequence>
<comment type="caution">
    <text evidence="1">The sequence shown here is derived from an EMBL/GenBank/DDBJ whole genome shotgun (WGS) entry which is preliminary data.</text>
</comment>
<proteinExistence type="predicted"/>
<name>A0A0F9IU59_9ZZZZ</name>
<reference evidence="1" key="1">
    <citation type="journal article" date="2015" name="Nature">
        <title>Complex archaea that bridge the gap between prokaryotes and eukaryotes.</title>
        <authorList>
            <person name="Spang A."/>
            <person name="Saw J.H."/>
            <person name="Jorgensen S.L."/>
            <person name="Zaremba-Niedzwiedzka K."/>
            <person name="Martijn J."/>
            <person name="Lind A.E."/>
            <person name="van Eijk R."/>
            <person name="Schleper C."/>
            <person name="Guy L."/>
            <person name="Ettema T.J."/>
        </authorList>
    </citation>
    <scope>NUCLEOTIDE SEQUENCE</scope>
</reference>
<protein>
    <submittedName>
        <fullName evidence="1">Uncharacterized protein</fullName>
    </submittedName>
</protein>
<organism evidence="1">
    <name type="scientific">marine sediment metagenome</name>
    <dbReference type="NCBI Taxonomy" id="412755"/>
    <lineage>
        <taxon>unclassified sequences</taxon>
        <taxon>metagenomes</taxon>
        <taxon>ecological metagenomes</taxon>
    </lineage>
</organism>
<gene>
    <name evidence="1" type="ORF">LCGC14_1614390</name>
</gene>
<dbReference type="EMBL" id="LAZR01013108">
    <property type="protein sequence ID" value="KKM23519.1"/>
    <property type="molecule type" value="Genomic_DNA"/>
</dbReference>
<accession>A0A0F9IU59</accession>